<comment type="caution">
    <text evidence="4">The sequence shown here is derived from an EMBL/GenBank/DDBJ whole genome shotgun (WGS) entry which is preliminary data.</text>
</comment>
<evidence type="ECO:0000259" key="3">
    <source>
        <dbReference type="Pfam" id="PF00685"/>
    </source>
</evidence>
<dbReference type="InterPro" id="IPR000863">
    <property type="entry name" value="Sulfotransferase_dom"/>
</dbReference>
<evidence type="ECO:0000256" key="2">
    <source>
        <dbReference type="ARBA" id="ARBA00022679"/>
    </source>
</evidence>
<organism evidence="4 5">
    <name type="scientific">Periplaneta americana</name>
    <name type="common">American cockroach</name>
    <name type="synonym">Blatta americana</name>
    <dbReference type="NCBI Taxonomy" id="6978"/>
    <lineage>
        <taxon>Eukaryota</taxon>
        <taxon>Metazoa</taxon>
        <taxon>Ecdysozoa</taxon>
        <taxon>Arthropoda</taxon>
        <taxon>Hexapoda</taxon>
        <taxon>Insecta</taxon>
        <taxon>Pterygota</taxon>
        <taxon>Neoptera</taxon>
        <taxon>Polyneoptera</taxon>
        <taxon>Dictyoptera</taxon>
        <taxon>Blattodea</taxon>
        <taxon>Blattoidea</taxon>
        <taxon>Blattidae</taxon>
        <taxon>Blattinae</taxon>
        <taxon>Periplaneta</taxon>
    </lineage>
</organism>
<proteinExistence type="inferred from homology"/>
<dbReference type="Gene3D" id="3.40.50.300">
    <property type="entry name" value="P-loop containing nucleotide triphosphate hydrolases"/>
    <property type="match status" value="1"/>
</dbReference>
<name>A0ABQ8TVD0_PERAM</name>
<feature type="domain" description="Sulfotransferase" evidence="3">
    <location>
        <begin position="96"/>
        <end position="379"/>
    </location>
</feature>
<dbReference type="Pfam" id="PF00685">
    <property type="entry name" value="Sulfotransfer_1"/>
    <property type="match status" value="1"/>
</dbReference>
<accession>A0ABQ8TVD0</accession>
<dbReference type="PANTHER" id="PTHR11783">
    <property type="entry name" value="SULFOTRANSFERASE SULT"/>
    <property type="match status" value="1"/>
</dbReference>
<protein>
    <recommendedName>
        <fullName evidence="3">Sulfotransferase domain-containing protein</fullName>
    </recommendedName>
</protein>
<reference evidence="4 5" key="1">
    <citation type="journal article" date="2022" name="Allergy">
        <title>Genome assembly and annotation of Periplaneta americana reveal a comprehensive cockroach allergen profile.</title>
        <authorList>
            <person name="Wang L."/>
            <person name="Xiong Q."/>
            <person name="Saelim N."/>
            <person name="Wang L."/>
            <person name="Nong W."/>
            <person name="Wan A.T."/>
            <person name="Shi M."/>
            <person name="Liu X."/>
            <person name="Cao Q."/>
            <person name="Hui J.H.L."/>
            <person name="Sookrung N."/>
            <person name="Leung T.F."/>
            <person name="Tungtrongchitr A."/>
            <person name="Tsui S.K.W."/>
        </authorList>
    </citation>
    <scope>NUCLEOTIDE SEQUENCE [LARGE SCALE GENOMIC DNA]</scope>
    <source>
        <strain evidence="4">PWHHKU_190912</strain>
    </source>
</reference>
<sequence length="384" mass="44516">MSFSTILSSPTLSNTASFLILSVHFTRSILSIDRKMQNECEEVKFEKMTGPSVERFIRANRQTYTEGIVKVWPAGSTMTTEFQNHAKRIRDLRVRPDDVWIVTHPKCGTTWTQEMVWLLLNHLDYETAKKVNQYVRSPFLESSHIGIIELQFDGHVIEKNASRFGCRDPPAERAQLKIGDTIQDVEILTSPRCIKSHLPLRLLPKQMWIIKPKIIYVARDPKDVVVSWYHHHRLLNGYTGSCEEFVEAFIEGIVEYGPFWEHVLEFWKLREEPNILFNTYEDMKKDLPGVVQRTAHFLNCELNAEQLEKLCEHLSFESMKSNPAVVNQEDLNLRKHKDVIGDVQPMVRKGKVGGWKEEISAYLAQKITGWTEEKLKDSGYQVIT</sequence>
<gene>
    <name evidence="4" type="ORF">ANN_02068</name>
</gene>
<dbReference type="InterPro" id="IPR027417">
    <property type="entry name" value="P-loop_NTPase"/>
</dbReference>
<dbReference type="Proteomes" id="UP001148838">
    <property type="component" value="Unassembled WGS sequence"/>
</dbReference>
<evidence type="ECO:0000256" key="1">
    <source>
        <dbReference type="ARBA" id="ARBA00005771"/>
    </source>
</evidence>
<evidence type="ECO:0000313" key="5">
    <source>
        <dbReference type="Proteomes" id="UP001148838"/>
    </source>
</evidence>
<evidence type="ECO:0000313" key="4">
    <source>
        <dbReference type="EMBL" id="KAJ4450639.1"/>
    </source>
</evidence>
<keyword evidence="2" id="KW-0808">Transferase</keyword>
<dbReference type="EMBL" id="JAJSOF020000001">
    <property type="protein sequence ID" value="KAJ4450639.1"/>
    <property type="molecule type" value="Genomic_DNA"/>
</dbReference>
<comment type="similarity">
    <text evidence="1">Belongs to the sulfotransferase 1 family.</text>
</comment>
<dbReference type="SUPFAM" id="SSF52540">
    <property type="entry name" value="P-loop containing nucleoside triphosphate hydrolases"/>
    <property type="match status" value="1"/>
</dbReference>
<keyword evidence="5" id="KW-1185">Reference proteome</keyword>